<sequence>MEQQLLGYEDTLYRLDEAEHIAGRLDRLTKWTVKLTWFHNTVCSELEQDTTEERLMRYTRGYIMQLIGGILFPDASDSRVYIRWLSLLVDLNTYGWLSWGSAVLAWLYRQMCHAMEHGQCNLGGCVSLLLSWAYHHFLLLRPDGFNTRRFSLIERWIQYWPDNARGESRLRHYRCTLNGIGMLNVDWMSYANPQLIGKVPPAIAEAEALAALVCLLLCFAIIEWHQVDGVVRQFGGLQHILTRPLNIDEMHRLDGRFGRDEWFP</sequence>
<accession>A0A445AU62</accession>
<dbReference type="InterPro" id="IPR019557">
    <property type="entry name" value="AminoTfrase-like_pln_mobile"/>
</dbReference>
<dbReference type="PANTHER" id="PTHR46033">
    <property type="entry name" value="PROTEIN MAIN-LIKE 2"/>
    <property type="match status" value="1"/>
</dbReference>
<dbReference type="STRING" id="3818.A0A445AU62"/>
<dbReference type="Pfam" id="PF10536">
    <property type="entry name" value="PMD"/>
    <property type="match status" value="1"/>
</dbReference>
<dbReference type="Proteomes" id="UP000289738">
    <property type="component" value="Chromosome B01"/>
</dbReference>
<evidence type="ECO:0000313" key="3">
    <source>
        <dbReference type="Proteomes" id="UP000289738"/>
    </source>
</evidence>
<protein>
    <recommendedName>
        <fullName evidence="1">Aminotransferase-like plant mobile domain-containing protein</fullName>
    </recommendedName>
</protein>
<name>A0A445AU62_ARAHY</name>
<comment type="caution">
    <text evidence="2">The sequence shown here is derived from an EMBL/GenBank/DDBJ whole genome shotgun (WGS) entry which is preliminary data.</text>
</comment>
<proteinExistence type="predicted"/>
<keyword evidence="3" id="KW-1185">Reference proteome</keyword>
<dbReference type="InterPro" id="IPR044824">
    <property type="entry name" value="MAIN-like"/>
</dbReference>
<organism evidence="2 3">
    <name type="scientific">Arachis hypogaea</name>
    <name type="common">Peanut</name>
    <dbReference type="NCBI Taxonomy" id="3818"/>
    <lineage>
        <taxon>Eukaryota</taxon>
        <taxon>Viridiplantae</taxon>
        <taxon>Streptophyta</taxon>
        <taxon>Embryophyta</taxon>
        <taxon>Tracheophyta</taxon>
        <taxon>Spermatophyta</taxon>
        <taxon>Magnoliopsida</taxon>
        <taxon>eudicotyledons</taxon>
        <taxon>Gunneridae</taxon>
        <taxon>Pentapetalae</taxon>
        <taxon>rosids</taxon>
        <taxon>fabids</taxon>
        <taxon>Fabales</taxon>
        <taxon>Fabaceae</taxon>
        <taxon>Papilionoideae</taxon>
        <taxon>50 kb inversion clade</taxon>
        <taxon>dalbergioids sensu lato</taxon>
        <taxon>Dalbergieae</taxon>
        <taxon>Pterocarpus clade</taxon>
        <taxon>Arachis</taxon>
    </lineage>
</organism>
<dbReference type="PANTHER" id="PTHR46033:SF8">
    <property type="entry name" value="PROTEIN MAINTENANCE OF MERISTEMS-LIKE"/>
    <property type="match status" value="1"/>
</dbReference>
<feature type="domain" description="Aminotransferase-like plant mobile" evidence="1">
    <location>
        <begin position="32"/>
        <end position="240"/>
    </location>
</feature>
<gene>
    <name evidence="2" type="ORF">Ahy_B01g054602</name>
</gene>
<dbReference type="EMBL" id="SDMP01000011">
    <property type="protein sequence ID" value="RYR29933.1"/>
    <property type="molecule type" value="Genomic_DNA"/>
</dbReference>
<reference evidence="2 3" key="1">
    <citation type="submission" date="2019-01" db="EMBL/GenBank/DDBJ databases">
        <title>Sequencing of cultivated peanut Arachis hypogaea provides insights into genome evolution and oil improvement.</title>
        <authorList>
            <person name="Chen X."/>
        </authorList>
    </citation>
    <scope>NUCLEOTIDE SEQUENCE [LARGE SCALE GENOMIC DNA]</scope>
    <source>
        <strain evidence="3">cv. Fuhuasheng</strain>
        <tissue evidence="2">Leaves</tissue>
    </source>
</reference>
<evidence type="ECO:0000313" key="2">
    <source>
        <dbReference type="EMBL" id="RYR29933.1"/>
    </source>
</evidence>
<dbReference type="GO" id="GO:0010073">
    <property type="term" value="P:meristem maintenance"/>
    <property type="evidence" value="ECO:0007669"/>
    <property type="project" value="InterPro"/>
</dbReference>
<dbReference type="AlphaFoldDB" id="A0A445AU62"/>
<evidence type="ECO:0000259" key="1">
    <source>
        <dbReference type="Pfam" id="PF10536"/>
    </source>
</evidence>